<feature type="compositionally biased region" description="Acidic residues" evidence="1">
    <location>
        <begin position="856"/>
        <end position="880"/>
    </location>
</feature>
<dbReference type="AlphaFoldDB" id="A0A423W3I9"/>
<feature type="compositionally biased region" description="Acidic residues" evidence="1">
    <location>
        <begin position="7"/>
        <end position="21"/>
    </location>
</feature>
<feature type="compositionally biased region" description="Polar residues" evidence="1">
    <location>
        <begin position="537"/>
        <end position="550"/>
    </location>
</feature>
<accession>A0A423W3I9</accession>
<feature type="compositionally biased region" description="Acidic residues" evidence="1">
    <location>
        <begin position="31"/>
        <end position="43"/>
    </location>
</feature>
<organism evidence="2 3">
    <name type="scientific">Cytospora chrysosperma</name>
    <name type="common">Cytospora canker fungus</name>
    <name type="synonym">Sphaeria chrysosperma</name>
    <dbReference type="NCBI Taxonomy" id="252740"/>
    <lineage>
        <taxon>Eukaryota</taxon>
        <taxon>Fungi</taxon>
        <taxon>Dikarya</taxon>
        <taxon>Ascomycota</taxon>
        <taxon>Pezizomycotina</taxon>
        <taxon>Sordariomycetes</taxon>
        <taxon>Sordariomycetidae</taxon>
        <taxon>Diaporthales</taxon>
        <taxon>Cytosporaceae</taxon>
        <taxon>Cytospora</taxon>
    </lineage>
</organism>
<dbReference type="OrthoDB" id="3199516at2759"/>
<feature type="region of interest" description="Disordered" evidence="1">
    <location>
        <begin position="506"/>
        <end position="564"/>
    </location>
</feature>
<reference evidence="2 3" key="1">
    <citation type="submission" date="2015-09" db="EMBL/GenBank/DDBJ databases">
        <title>Host preference determinants of Valsa canker pathogens revealed by comparative genomics.</title>
        <authorList>
            <person name="Yin Z."/>
            <person name="Huang L."/>
        </authorList>
    </citation>
    <scope>NUCLEOTIDE SEQUENCE [LARGE SCALE GENOMIC DNA]</scope>
    <source>
        <strain evidence="2 3">YSFL</strain>
    </source>
</reference>
<feature type="region of interest" description="Disordered" evidence="1">
    <location>
        <begin position="1"/>
        <end position="104"/>
    </location>
</feature>
<comment type="caution">
    <text evidence="2">The sequence shown here is derived from an EMBL/GenBank/DDBJ whole genome shotgun (WGS) entry which is preliminary data.</text>
</comment>
<evidence type="ECO:0000313" key="2">
    <source>
        <dbReference type="EMBL" id="ROV97884.1"/>
    </source>
</evidence>
<proteinExistence type="predicted"/>
<feature type="compositionally biased region" description="Low complexity" evidence="1">
    <location>
        <begin position="44"/>
        <end position="58"/>
    </location>
</feature>
<evidence type="ECO:0000313" key="3">
    <source>
        <dbReference type="Proteomes" id="UP000284375"/>
    </source>
</evidence>
<name>A0A423W3I9_CYTCH</name>
<feature type="compositionally biased region" description="Basic and acidic residues" evidence="1">
    <location>
        <begin position="890"/>
        <end position="903"/>
    </location>
</feature>
<sequence length="942" mass="104529">MDHDQYDYQDSDYPDPEEAYDEPNGFHDDSYDGNDYEGNEYEGNDGNQYDGDGNGYEPYPDDPYPDDQQPPQDAPPDDDLDGSPDLHGDPRHFSHVYQDDAGDVVDHDPIAEYLKSKDPDWDVQPAEPKNLLDLPEDILRLIVKEASHTRPPRMATDLWAVFPRANALSASQITHTNDLTSLALTNSTLYKLAIPHIYSRFDIVWPDAHTSTTEAKSVDALTYGLSTMCMGSSFARTTSRFRYYKGQVPEPIKLGDSNYAQHTRKFSLGNGPNDWVAEYMINKESGKMLGTLVAMAVSKMKNLETFIWDMPTGVLSDIFIALGSLPDEDTGECKLERVWVRWHDNSDTGIPSSSSSSPAPATLQTAVVPAGSTLTPIGIALPSTASHPTPSPPITYAENHVEYPTFSVLPPLKSLTVLDIDELPYLDEIAVLIERSEELQELRIGISTTAIHKDFVQTWDSPELQQVDHNARWPGESSIGDRRLGGILGTLVGRVYDIRRKIPKTKPASSSVVPSDSPGQQMPPLSADGPPPPSAGETNTAVNSRRSSAMNMPGVSAPGTPARKRLDGKLKLTTLELERVPLSMQVCSKAFDWTVLTNLTILGCWAHENLWKLLKRQFEPKPQESGYGISPTSSKPVPDGPMQYLLNLKSIHTDQTSPALISFIKETLAPNSLETLFLQDRRRSSSPSTPPPVTIDAIFRGAIRRHRNSLRKLLLDSSASTEQSGTNSADNTRWRSWCLTSDVLQYITSGRMKRLKELSVAIDYKDWLRSLHVPYMAEHIMGNFEPKELVMSIADIITLRPEIQLCYVGISHKCFEIMETKPSDAPGLGNGLLNGNIGPVNPVNGHHNNMDQPPAEVDEATDDDDNDTVDDDDDSMDDSQNEGTPTSPTHPDETQSEDQHPSDEDSDDDSFVEPVAKNRLRLREILFYDDKVAIFKARHGRL</sequence>
<evidence type="ECO:0008006" key="4">
    <source>
        <dbReference type="Google" id="ProtNLM"/>
    </source>
</evidence>
<keyword evidence="3" id="KW-1185">Reference proteome</keyword>
<feature type="region of interest" description="Disordered" evidence="1">
    <location>
        <begin position="839"/>
        <end position="913"/>
    </location>
</feature>
<dbReference type="STRING" id="252740.A0A423W3I9"/>
<dbReference type="EMBL" id="LJZO01000015">
    <property type="protein sequence ID" value="ROV97884.1"/>
    <property type="molecule type" value="Genomic_DNA"/>
</dbReference>
<dbReference type="Proteomes" id="UP000284375">
    <property type="component" value="Unassembled WGS sequence"/>
</dbReference>
<gene>
    <name evidence="2" type="ORF">VSDG_04843</name>
</gene>
<protein>
    <recommendedName>
        <fullName evidence="4">F-box domain-containing protein</fullName>
    </recommendedName>
</protein>
<feature type="compositionally biased region" description="Low complexity" evidence="1">
    <location>
        <begin position="509"/>
        <end position="528"/>
    </location>
</feature>
<evidence type="ECO:0000256" key="1">
    <source>
        <dbReference type="SAM" id="MobiDB-lite"/>
    </source>
</evidence>